<reference evidence="1 2" key="1">
    <citation type="submission" date="2020-08" db="EMBL/GenBank/DDBJ databases">
        <title>Genome public.</title>
        <authorList>
            <person name="Liu C."/>
            <person name="Sun Q."/>
        </authorList>
    </citation>
    <scope>NUCLEOTIDE SEQUENCE [LARGE SCALE GENOMIC DNA]</scope>
    <source>
        <strain evidence="1 2">NSJ-56</strain>
    </source>
</reference>
<sequence>MYKFKRNIHLKDRSVEMWFGLTSKSRNQHSNFTLYVLTEGPDKPFSYAEPIKSGIPSKKEAERYAITYAKNLLTQLIEREKEEKKAQEGENELL</sequence>
<proteinExistence type="predicted"/>
<organism evidence="1 2">
    <name type="scientific">Butyricimonas hominis</name>
    <dbReference type="NCBI Taxonomy" id="2763032"/>
    <lineage>
        <taxon>Bacteria</taxon>
        <taxon>Pseudomonadati</taxon>
        <taxon>Bacteroidota</taxon>
        <taxon>Bacteroidia</taxon>
        <taxon>Bacteroidales</taxon>
        <taxon>Odoribacteraceae</taxon>
        <taxon>Butyricimonas</taxon>
    </lineage>
</organism>
<dbReference type="Proteomes" id="UP000646484">
    <property type="component" value="Unassembled WGS sequence"/>
</dbReference>
<protein>
    <submittedName>
        <fullName evidence="1">Uncharacterized protein</fullName>
    </submittedName>
</protein>
<accession>A0ABR7CWK3</accession>
<dbReference type="EMBL" id="JACOOH010000001">
    <property type="protein sequence ID" value="MBC5620061.1"/>
    <property type="molecule type" value="Genomic_DNA"/>
</dbReference>
<keyword evidence="2" id="KW-1185">Reference proteome</keyword>
<name>A0ABR7CWK3_9BACT</name>
<gene>
    <name evidence="1" type="ORF">H8S64_03000</name>
</gene>
<evidence type="ECO:0000313" key="1">
    <source>
        <dbReference type="EMBL" id="MBC5620061.1"/>
    </source>
</evidence>
<comment type="caution">
    <text evidence="1">The sequence shown here is derived from an EMBL/GenBank/DDBJ whole genome shotgun (WGS) entry which is preliminary data.</text>
</comment>
<evidence type="ECO:0000313" key="2">
    <source>
        <dbReference type="Proteomes" id="UP000646484"/>
    </source>
</evidence>
<dbReference type="RefSeq" id="WP_186974879.1">
    <property type="nucleotide sequence ID" value="NZ_JACOOH010000001.1"/>
</dbReference>